<evidence type="ECO:0000313" key="3">
    <source>
        <dbReference type="Proteomes" id="UP000051645"/>
    </source>
</evidence>
<reference evidence="3 4" key="1">
    <citation type="journal article" date="2015" name="Genome Announc.">
        <title>Expanding the biotechnology potential of lactobacilli through comparative genomics of 213 strains and associated genera.</title>
        <authorList>
            <person name="Sun Z."/>
            <person name="Harris H.M."/>
            <person name="McCann A."/>
            <person name="Guo C."/>
            <person name="Argimon S."/>
            <person name="Zhang W."/>
            <person name="Yang X."/>
            <person name="Jeffery I.B."/>
            <person name="Cooney J.C."/>
            <person name="Kagawa T.F."/>
            <person name="Liu W."/>
            <person name="Song Y."/>
            <person name="Salvetti E."/>
            <person name="Wrobel A."/>
            <person name="Rasinkangas P."/>
            <person name="Parkhill J."/>
            <person name="Rea M.C."/>
            <person name="O'Sullivan O."/>
            <person name="Ritari J."/>
            <person name="Douillard F.P."/>
            <person name="Paul Ross R."/>
            <person name="Yang R."/>
            <person name="Briner A.E."/>
            <person name="Felis G.E."/>
            <person name="de Vos W.M."/>
            <person name="Barrangou R."/>
            <person name="Klaenhammer T.R."/>
            <person name="Caufield P.W."/>
            <person name="Cui Y."/>
            <person name="Zhang H."/>
            <person name="O'Toole P.W."/>
        </authorList>
    </citation>
    <scope>NUCLEOTIDE SEQUENCE [LARGE SCALE GENOMIC DNA]</scope>
    <source>
        <strain evidence="1 4">ATCC BAA-66</strain>
        <strain evidence="2 3">DSM 13344</strain>
    </source>
</reference>
<dbReference type="Proteomes" id="UP000051751">
    <property type="component" value="Unassembled WGS sequence"/>
</dbReference>
<dbReference type="EMBL" id="JQAT01000003">
    <property type="protein sequence ID" value="KRN28419.1"/>
    <property type="molecule type" value="Genomic_DNA"/>
</dbReference>
<gene>
    <name evidence="1" type="ORF">IV38_GL001419</name>
    <name evidence="2" type="ORF">IV40_GL001206</name>
</gene>
<evidence type="ECO:0000313" key="2">
    <source>
        <dbReference type="EMBL" id="KRN31920.1"/>
    </source>
</evidence>
<organism evidence="1 4">
    <name type="scientific">Lactobacillus selangorensis</name>
    <dbReference type="NCBI Taxonomy" id="81857"/>
    <lineage>
        <taxon>Bacteria</taxon>
        <taxon>Bacillati</taxon>
        <taxon>Bacillota</taxon>
        <taxon>Bacilli</taxon>
        <taxon>Lactobacillales</taxon>
        <taxon>Lactobacillaceae</taxon>
        <taxon>Lactobacillus</taxon>
    </lineage>
</organism>
<comment type="caution">
    <text evidence="1">The sequence shown here is derived from an EMBL/GenBank/DDBJ whole genome shotgun (WGS) entry which is preliminary data.</text>
</comment>
<name>A0A0R2FII2_9LACO</name>
<sequence>MDDLRHGKIDEIKVGHDEFMDFQKVWVNYDQRKEIVGTARRNGTVIYHYAENGNV</sequence>
<evidence type="ECO:0000313" key="1">
    <source>
        <dbReference type="EMBL" id="KRN28419.1"/>
    </source>
</evidence>
<dbReference type="EMBL" id="JQAZ01000003">
    <property type="protein sequence ID" value="KRN31920.1"/>
    <property type="molecule type" value="Genomic_DNA"/>
</dbReference>
<protein>
    <submittedName>
        <fullName evidence="1">Uncharacterized protein</fullName>
    </submittedName>
</protein>
<dbReference type="AlphaFoldDB" id="A0A0R2FII2"/>
<dbReference type="STRING" id="81857.IV38_GL001419"/>
<evidence type="ECO:0000313" key="4">
    <source>
        <dbReference type="Proteomes" id="UP000051751"/>
    </source>
</evidence>
<dbReference type="PATRIC" id="fig|81857.3.peg.1429"/>
<keyword evidence="3" id="KW-1185">Reference proteome</keyword>
<dbReference type="Proteomes" id="UP000051645">
    <property type="component" value="Unassembled WGS sequence"/>
</dbReference>
<accession>A0A0R2FII2</accession>
<proteinExistence type="predicted"/>